<gene>
    <name evidence="1" type="ORF">M0812_13376</name>
</gene>
<evidence type="ECO:0000313" key="2">
    <source>
        <dbReference type="Proteomes" id="UP001146793"/>
    </source>
</evidence>
<dbReference type="Proteomes" id="UP001146793">
    <property type="component" value="Unassembled WGS sequence"/>
</dbReference>
<comment type="caution">
    <text evidence="1">The sequence shown here is derived from an EMBL/GenBank/DDBJ whole genome shotgun (WGS) entry which is preliminary data.</text>
</comment>
<sequence>MKEQSEEEVPMFFSSTEIIRNTPINASAAYIYLYLMAKDPNFPKSTLLRSLLSFKGSFEWEWSRDPEERPKLSEFREIIATQLNKVGKKSKLTQMHGLNFQGGTVEKVSIVDPSSEVSDLLVPVPKIGLRWKSDLDST</sequence>
<protein>
    <submittedName>
        <fullName evidence="1">Uncharacterized protein</fullName>
    </submittedName>
</protein>
<dbReference type="AlphaFoldDB" id="A0AAV7ZJX3"/>
<dbReference type="EMBL" id="JANTQA010000029">
    <property type="protein sequence ID" value="KAJ3441366.1"/>
    <property type="molecule type" value="Genomic_DNA"/>
</dbReference>
<name>A0AAV7ZJX3_9EUKA</name>
<evidence type="ECO:0000313" key="1">
    <source>
        <dbReference type="EMBL" id="KAJ3441366.1"/>
    </source>
</evidence>
<proteinExistence type="predicted"/>
<reference evidence="1" key="1">
    <citation type="submission" date="2022-08" db="EMBL/GenBank/DDBJ databases">
        <title>Novel sulphate-reducing endosymbionts in the free-living metamonad Anaeramoeba.</title>
        <authorList>
            <person name="Jerlstrom-Hultqvist J."/>
            <person name="Cepicka I."/>
            <person name="Gallot-Lavallee L."/>
            <person name="Salas-Leiva D."/>
            <person name="Curtis B.A."/>
            <person name="Zahonova K."/>
            <person name="Pipaliya S."/>
            <person name="Dacks J."/>
            <person name="Roger A.J."/>
        </authorList>
    </citation>
    <scope>NUCLEOTIDE SEQUENCE</scope>
    <source>
        <strain evidence="1">Busselton2</strain>
    </source>
</reference>
<organism evidence="1 2">
    <name type="scientific">Anaeramoeba flamelloides</name>
    <dbReference type="NCBI Taxonomy" id="1746091"/>
    <lineage>
        <taxon>Eukaryota</taxon>
        <taxon>Metamonada</taxon>
        <taxon>Anaeramoebidae</taxon>
        <taxon>Anaeramoeba</taxon>
    </lineage>
</organism>
<accession>A0AAV7ZJX3</accession>